<organism evidence="1 2">
    <name type="scientific">Vallitalea longa</name>
    <dbReference type="NCBI Taxonomy" id="2936439"/>
    <lineage>
        <taxon>Bacteria</taxon>
        <taxon>Bacillati</taxon>
        <taxon>Bacillota</taxon>
        <taxon>Clostridia</taxon>
        <taxon>Lachnospirales</taxon>
        <taxon>Vallitaleaceae</taxon>
        <taxon>Vallitalea</taxon>
    </lineage>
</organism>
<dbReference type="AlphaFoldDB" id="A0A9W5YGP2"/>
<reference evidence="1" key="1">
    <citation type="submission" date="2022-06" db="EMBL/GenBank/DDBJ databases">
        <title>Vallitalea longa sp. nov., an anaerobic bacterium isolated from marine sediment.</title>
        <authorList>
            <person name="Hirano S."/>
            <person name="Terahara T."/>
            <person name="Mori K."/>
            <person name="Hamada M."/>
            <person name="Matsumoto R."/>
            <person name="Kobayashi T."/>
        </authorList>
    </citation>
    <scope>NUCLEOTIDE SEQUENCE</scope>
    <source>
        <strain evidence="1">SH18-1</strain>
    </source>
</reference>
<dbReference type="PROSITE" id="PS51257">
    <property type="entry name" value="PROKAR_LIPOPROTEIN"/>
    <property type="match status" value="1"/>
</dbReference>
<comment type="caution">
    <text evidence="1">The sequence shown here is derived from an EMBL/GenBank/DDBJ whole genome shotgun (WGS) entry which is preliminary data.</text>
</comment>
<evidence type="ECO:0000313" key="2">
    <source>
        <dbReference type="Proteomes" id="UP001144256"/>
    </source>
</evidence>
<dbReference type="EMBL" id="BRLB01000027">
    <property type="protein sequence ID" value="GKX32165.1"/>
    <property type="molecule type" value="Genomic_DNA"/>
</dbReference>
<proteinExistence type="predicted"/>
<protein>
    <recommendedName>
        <fullName evidence="3">Bacteriocin</fullName>
    </recommendedName>
</protein>
<keyword evidence="2" id="KW-1185">Reference proteome</keyword>
<dbReference type="RefSeq" id="WP_281819595.1">
    <property type="nucleotide sequence ID" value="NZ_BRLB01000027.1"/>
</dbReference>
<dbReference type="Proteomes" id="UP001144256">
    <property type="component" value="Unassembled WGS sequence"/>
</dbReference>
<evidence type="ECO:0008006" key="3">
    <source>
        <dbReference type="Google" id="ProtNLM"/>
    </source>
</evidence>
<evidence type="ECO:0000313" key="1">
    <source>
        <dbReference type="EMBL" id="GKX32165.1"/>
    </source>
</evidence>
<accession>A0A9W5YGP2</accession>
<name>A0A9W5YGP2_9FIRM</name>
<gene>
    <name evidence="1" type="ORF">SH1V18_46450</name>
</gene>
<sequence>MLKRPKILDIPDAISSLFGGYLACSGNTCASGYSCSEVDSSDDDDDGGCSYTLGVGSIAAGIGAGVTVGIALT</sequence>